<evidence type="ECO:0000313" key="2">
    <source>
        <dbReference type="Proteomes" id="UP000003860"/>
    </source>
</evidence>
<comment type="caution">
    <text evidence="1">The sequence shown here is derived from an EMBL/GenBank/DDBJ whole genome shotgun (WGS) entry which is preliminary data.</text>
</comment>
<protein>
    <submittedName>
        <fullName evidence="1">Malonyl CoA-acyl carrier protein transacylase</fullName>
    </submittedName>
</protein>
<dbReference type="RefSeq" id="WP_004618790.1">
    <property type="nucleotide sequence ID" value="NZ_ACXX02000005.1"/>
</dbReference>
<gene>
    <name evidence="1" type="ORF">Cpap_2681</name>
</gene>
<dbReference type="eggNOG" id="COG0331">
    <property type="taxonomic scope" value="Bacteria"/>
</dbReference>
<dbReference type="OrthoDB" id="9805460at2"/>
<name>F1TC80_9FIRM</name>
<reference evidence="1" key="1">
    <citation type="submission" date="2009-07" db="EMBL/GenBank/DDBJ databases">
        <authorList>
            <consortium name="US DOE Joint Genome Institute (JGI-PGF)"/>
            <person name="Lucas S."/>
            <person name="Copeland A."/>
            <person name="Lapidus A."/>
            <person name="Glavina del Rio T."/>
            <person name="Tice H."/>
            <person name="Bruce D."/>
            <person name="Goodwin L."/>
            <person name="Pitluck S."/>
            <person name="Larimer F."/>
            <person name="Land M.L."/>
            <person name="Mouttaki H."/>
            <person name="He Z."/>
            <person name="Zhou J."/>
            <person name="Hemme C.L."/>
        </authorList>
    </citation>
    <scope>NUCLEOTIDE SEQUENCE [LARGE SCALE GENOMIC DNA]</scope>
    <source>
        <strain evidence="1">DSM 2782</strain>
    </source>
</reference>
<dbReference type="EMBL" id="ACXX02000005">
    <property type="protein sequence ID" value="EGD47995.1"/>
    <property type="molecule type" value="Genomic_DNA"/>
</dbReference>
<organism evidence="1 2">
    <name type="scientific">Ruminiclostridium papyrosolvens DSM 2782</name>
    <dbReference type="NCBI Taxonomy" id="588581"/>
    <lineage>
        <taxon>Bacteria</taxon>
        <taxon>Bacillati</taxon>
        <taxon>Bacillota</taxon>
        <taxon>Clostridia</taxon>
        <taxon>Eubacteriales</taxon>
        <taxon>Oscillospiraceae</taxon>
        <taxon>Ruminiclostridium</taxon>
    </lineage>
</organism>
<proteinExistence type="predicted"/>
<dbReference type="Proteomes" id="UP000003860">
    <property type="component" value="Unassembled WGS sequence"/>
</dbReference>
<keyword evidence="2" id="KW-1185">Reference proteome</keyword>
<sequence length="111" mass="12637">MGENTGLKFISRCMAIAVCTRNRNWDEEEYRNGVSEPYKKVQKMQQELEAASAEPTVSQIKDAFYMLKSVFATKGTPIEEQTERVQQLLDETGLHSLFSGMEPISEKTDLQ</sequence>
<accession>F1TC80</accession>
<evidence type="ECO:0000313" key="1">
    <source>
        <dbReference type="EMBL" id="EGD47995.1"/>
    </source>
</evidence>
<dbReference type="STRING" id="588581.Cpap_2681"/>
<dbReference type="AlphaFoldDB" id="F1TC80"/>
<reference evidence="1" key="2">
    <citation type="submission" date="2011-01" db="EMBL/GenBank/DDBJ databases">
        <title>The Non-contiguous Finished genome of Clostridium papyrosolvens.</title>
        <authorList>
            <person name="Lucas S."/>
            <person name="Copeland A."/>
            <person name="Lapidus A."/>
            <person name="Cheng J.-F."/>
            <person name="Goodwin L."/>
            <person name="Pitluck S."/>
            <person name="Misra M."/>
            <person name="Chertkov O."/>
            <person name="Detter J.C."/>
            <person name="Han C."/>
            <person name="Tapia R."/>
            <person name="Land M."/>
            <person name="Hauser L."/>
            <person name="Kyrpides N."/>
            <person name="Ivanova N."/>
            <person name="Pagani I."/>
            <person name="Mouttaki H."/>
            <person name="He Z."/>
            <person name="Zhou J."/>
            <person name="Hemme C.L."/>
            <person name="Woyke T."/>
        </authorList>
    </citation>
    <scope>NUCLEOTIDE SEQUENCE [LARGE SCALE GENOMIC DNA]</scope>
    <source>
        <strain evidence="1">DSM 2782</strain>
    </source>
</reference>